<sequence>MHYRSLCHLPWEKLPEVYREQILYAQENYRNIGFDDLISVMSVSEIHVVVALHNNAMVGHIVYGKDGSGQDCYLAISPSIKRCIVRFTAMLARCLKARKC</sequence>
<dbReference type="EMBL" id="BBMS01000003">
    <property type="protein sequence ID" value="GAL24156.1"/>
    <property type="molecule type" value="Genomic_DNA"/>
</dbReference>
<protein>
    <submittedName>
        <fullName evidence="1">Uncharacterized protein</fullName>
    </submittedName>
</protein>
<reference evidence="2" key="1">
    <citation type="submission" date="2014-09" db="EMBL/GenBank/DDBJ databases">
        <title>Vibrio variabilis JCM 19239. (C206) whole genome shotgun sequence.</title>
        <authorList>
            <person name="Sawabe T."/>
            <person name="Meirelles P."/>
            <person name="Nakanishi M."/>
            <person name="Sayaka M."/>
            <person name="Hattori M."/>
            <person name="Ohkuma M."/>
        </authorList>
    </citation>
    <scope>NUCLEOTIDE SEQUENCE [LARGE SCALE GENOMIC DNA]</scope>
    <source>
        <strain evidence="2">JCM 19239</strain>
    </source>
</reference>
<comment type="caution">
    <text evidence="1">The sequence shown here is derived from an EMBL/GenBank/DDBJ whole genome shotgun (WGS) entry which is preliminary data.</text>
</comment>
<proteinExistence type="predicted"/>
<organism evidence="1 2">
    <name type="scientific">Vibrio variabilis</name>
    <dbReference type="NCBI Taxonomy" id="990271"/>
    <lineage>
        <taxon>Bacteria</taxon>
        <taxon>Pseudomonadati</taxon>
        <taxon>Pseudomonadota</taxon>
        <taxon>Gammaproteobacteria</taxon>
        <taxon>Vibrionales</taxon>
        <taxon>Vibrionaceae</taxon>
        <taxon>Vibrio</taxon>
    </lineage>
</organism>
<name>A0ABQ0J627_9VIBR</name>
<accession>A0ABQ0J627</accession>
<evidence type="ECO:0000313" key="1">
    <source>
        <dbReference type="EMBL" id="GAL24156.1"/>
    </source>
</evidence>
<dbReference type="Proteomes" id="UP000029223">
    <property type="component" value="Unassembled WGS sequence"/>
</dbReference>
<evidence type="ECO:0000313" key="2">
    <source>
        <dbReference type="Proteomes" id="UP000029223"/>
    </source>
</evidence>
<keyword evidence="2" id="KW-1185">Reference proteome</keyword>
<gene>
    <name evidence="1" type="ORF">JCM19239_3859</name>
</gene>